<gene>
    <name evidence="1" type="ORF">X975_08197</name>
</gene>
<dbReference type="EMBL" id="KK116743">
    <property type="protein sequence ID" value="KFM68649.1"/>
    <property type="molecule type" value="Genomic_DNA"/>
</dbReference>
<dbReference type="AlphaFoldDB" id="A0A087TU60"/>
<feature type="non-terminal residue" evidence="1">
    <location>
        <position position="41"/>
    </location>
</feature>
<keyword evidence="1" id="KW-0648">Protein biosynthesis</keyword>
<sequence length="41" mass="4621">MYASKLGANEDILKQTLWGDFYFNSKTKQVLKGAMAKAKKP</sequence>
<accession>A0A087TU60</accession>
<proteinExistence type="predicted"/>
<reference evidence="1 2" key="1">
    <citation type="submission" date="2013-11" db="EMBL/GenBank/DDBJ databases">
        <title>Genome sequencing of Stegodyphus mimosarum.</title>
        <authorList>
            <person name="Bechsgaard J."/>
        </authorList>
    </citation>
    <scope>NUCLEOTIDE SEQUENCE [LARGE SCALE GENOMIC DNA]</scope>
</reference>
<organism evidence="1 2">
    <name type="scientific">Stegodyphus mimosarum</name>
    <name type="common">African social velvet spider</name>
    <dbReference type="NCBI Taxonomy" id="407821"/>
    <lineage>
        <taxon>Eukaryota</taxon>
        <taxon>Metazoa</taxon>
        <taxon>Ecdysozoa</taxon>
        <taxon>Arthropoda</taxon>
        <taxon>Chelicerata</taxon>
        <taxon>Arachnida</taxon>
        <taxon>Araneae</taxon>
        <taxon>Araneomorphae</taxon>
        <taxon>Entelegynae</taxon>
        <taxon>Eresoidea</taxon>
        <taxon>Eresidae</taxon>
        <taxon>Stegodyphus</taxon>
    </lineage>
</organism>
<dbReference type="Proteomes" id="UP000054359">
    <property type="component" value="Unassembled WGS sequence"/>
</dbReference>
<evidence type="ECO:0000313" key="1">
    <source>
        <dbReference type="EMBL" id="KFM68649.1"/>
    </source>
</evidence>
<keyword evidence="1" id="KW-0251">Elongation factor</keyword>
<dbReference type="STRING" id="407821.A0A087TU60"/>
<keyword evidence="2" id="KW-1185">Reference proteome</keyword>
<evidence type="ECO:0000313" key="2">
    <source>
        <dbReference type="Proteomes" id="UP000054359"/>
    </source>
</evidence>
<dbReference type="Gene3D" id="3.90.1430.10">
    <property type="entry name" value="Yeast translation eEF2 (G' domain)"/>
    <property type="match status" value="1"/>
</dbReference>
<dbReference type="GO" id="GO:0003746">
    <property type="term" value="F:translation elongation factor activity"/>
    <property type="evidence" value="ECO:0007669"/>
    <property type="project" value="UniProtKB-KW"/>
</dbReference>
<protein>
    <submittedName>
        <fullName evidence="1">Elongation factor Tu GTP-binding domain-containing protein 1</fullName>
    </submittedName>
</protein>
<name>A0A087TU60_STEMI</name>